<reference evidence="2 3" key="1">
    <citation type="submission" date="2023-11" db="EMBL/GenBank/DDBJ databases">
        <title>Dfirmibasis_genome.</title>
        <authorList>
            <person name="Edelbroek B."/>
            <person name="Kjellin J."/>
            <person name="Jerlstrom-Hultqvist J."/>
            <person name="Soderbom F."/>
        </authorList>
    </citation>
    <scope>NUCLEOTIDE SEQUENCE [LARGE SCALE GENOMIC DNA]</scope>
    <source>
        <strain evidence="2 3">TNS-C-14</strain>
    </source>
</reference>
<keyword evidence="3" id="KW-1185">Reference proteome</keyword>
<comment type="caution">
    <text evidence="2">The sequence shown here is derived from an EMBL/GenBank/DDBJ whole genome shotgun (WGS) entry which is preliminary data.</text>
</comment>
<feature type="compositionally biased region" description="Acidic residues" evidence="1">
    <location>
        <begin position="133"/>
        <end position="146"/>
    </location>
</feature>
<feature type="compositionally biased region" description="Gly residues" evidence="1">
    <location>
        <begin position="74"/>
        <end position="85"/>
    </location>
</feature>
<dbReference type="InterPro" id="IPR032704">
    <property type="entry name" value="Cms1"/>
</dbReference>
<dbReference type="PANTHER" id="PTHR24030">
    <property type="entry name" value="PROTEIN CMSS1"/>
    <property type="match status" value="1"/>
</dbReference>
<proteinExistence type="predicted"/>
<name>A0AAN7UA38_9MYCE</name>
<dbReference type="Pfam" id="PF14617">
    <property type="entry name" value="CMS1"/>
    <property type="match status" value="1"/>
</dbReference>
<evidence type="ECO:0000313" key="2">
    <source>
        <dbReference type="EMBL" id="KAK5583840.1"/>
    </source>
</evidence>
<feature type="region of interest" description="Disordered" evidence="1">
    <location>
        <begin position="1"/>
        <end position="173"/>
    </location>
</feature>
<dbReference type="Proteomes" id="UP001344447">
    <property type="component" value="Unassembled WGS sequence"/>
</dbReference>
<dbReference type="GO" id="GO:0005634">
    <property type="term" value="C:nucleus"/>
    <property type="evidence" value="ECO:0007669"/>
    <property type="project" value="TreeGrafter"/>
</dbReference>
<dbReference type="GO" id="GO:0030686">
    <property type="term" value="C:90S preribosome"/>
    <property type="evidence" value="ECO:0007669"/>
    <property type="project" value="TreeGrafter"/>
</dbReference>
<gene>
    <name evidence="2" type="ORF">RB653_005442</name>
</gene>
<evidence type="ECO:0000256" key="1">
    <source>
        <dbReference type="SAM" id="MobiDB-lite"/>
    </source>
</evidence>
<evidence type="ECO:0000313" key="3">
    <source>
        <dbReference type="Proteomes" id="UP001344447"/>
    </source>
</evidence>
<organism evidence="2 3">
    <name type="scientific">Dictyostelium firmibasis</name>
    <dbReference type="NCBI Taxonomy" id="79012"/>
    <lineage>
        <taxon>Eukaryota</taxon>
        <taxon>Amoebozoa</taxon>
        <taxon>Evosea</taxon>
        <taxon>Eumycetozoa</taxon>
        <taxon>Dictyostelia</taxon>
        <taxon>Dictyosteliales</taxon>
        <taxon>Dictyosteliaceae</taxon>
        <taxon>Dictyostelium</taxon>
    </lineage>
</organism>
<dbReference type="PANTHER" id="PTHR24030:SF0">
    <property type="entry name" value="PROTEIN CMSS1"/>
    <property type="match status" value="1"/>
</dbReference>
<feature type="compositionally biased region" description="Gly residues" evidence="1">
    <location>
        <begin position="8"/>
        <end position="55"/>
    </location>
</feature>
<feature type="compositionally biased region" description="Basic and acidic residues" evidence="1">
    <location>
        <begin position="147"/>
        <end position="157"/>
    </location>
</feature>
<dbReference type="AlphaFoldDB" id="A0AAN7UA38"/>
<dbReference type="EMBL" id="JAVFKY010000001">
    <property type="protein sequence ID" value="KAK5583840.1"/>
    <property type="molecule type" value="Genomic_DNA"/>
</dbReference>
<feature type="compositionally biased region" description="Basic and acidic residues" evidence="1">
    <location>
        <begin position="86"/>
        <end position="99"/>
    </location>
</feature>
<protein>
    <submittedName>
        <fullName evidence="2">Uncharacterized protein</fullName>
    </submittedName>
</protein>
<accession>A0AAN7UA38</accession>
<sequence>MGEIQRGGFRGGRGGAFRGGRGGGSDRGGRGGFRGGRGGGSDRGGRGGFRGGFRGGSDRGGRGGFRGGSDRGGRGGFRGGRGGFRGGRDNNEDSFRNEENNQTIVKKTNKRSADDLDDNIDTTWKKQKFDVDPNNEFENSDLETEEGDKKSKKEPKPPRKTPKQKNLGDLDPSIEFMSKENQAIMFTRKNGEFLKLNTSNATSFKESYFIEPKDDIEELSNFIKSLHPLLHTYPDKKKYKVQNGAPLVIIATCSATRAIGISKVLSEFNIFTKVGLYFAKHKKIEEHTEVLNNYPVRVIVGTPNRLLKLVENGSLKLKGSVLVGGDKKQQAQNALIETDEETRYLIVDKSFKTLKGEDLFRISGTDFFEFFDKSCKELVLSGKMKVSMV</sequence>